<dbReference type="SMART" id="SM00728">
    <property type="entry name" value="ChW"/>
    <property type="match status" value="2"/>
</dbReference>
<gene>
    <name evidence="1" type="ORF">DWX53_07055</name>
</gene>
<dbReference type="EMBL" id="QRWH01000005">
    <property type="protein sequence ID" value="RGT09440.1"/>
    <property type="molecule type" value="Genomic_DNA"/>
</dbReference>
<evidence type="ECO:0000313" key="1">
    <source>
        <dbReference type="EMBL" id="RGT09440.1"/>
    </source>
</evidence>
<dbReference type="Proteomes" id="UP000283630">
    <property type="component" value="Unassembled WGS sequence"/>
</dbReference>
<reference evidence="1 2" key="1">
    <citation type="submission" date="2018-08" db="EMBL/GenBank/DDBJ databases">
        <title>A genome reference for cultivated species of the human gut microbiota.</title>
        <authorList>
            <person name="Zou Y."/>
            <person name="Xue W."/>
            <person name="Luo G."/>
        </authorList>
    </citation>
    <scope>NUCLEOTIDE SEQUENCE [LARGE SCALE GENOMIC DNA]</scope>
    <source>
        <strain evidence="1 2">AF19-4AC</strain>
    </source>
</reference>
<name>A0A412MDP6_9FIRM</name>
<dbReference type="RefSeq" id="WP_118145149.1">
    <property type="nucleotide sequence ID" value="NZ_QRWH01000005.1"/>
</dbReference>
<dbReference type="InterPro" id="IPR006637">
    <property type="entry name" value="ChW"/>
</dbReference>
<comment type="caution">
    <text evidence="1">The sequence shown here is derived from an EMBL/GenBank/DDBJ whole genome shotgun (WGS) entry which is preliminary data.</text>
</comment>
<organism evidence="1 2">
    <name type="scientific">Dorea formicigenerans</name>
    <dbReference type="NCBI Taxonomy" id="39486"/>
    <lineage>
        <taxon>Bacteria</taxon>
        <taxon>Bacillati</taxon>
        <taxon>Bacillota</taxon>
        <taxon>Clostridia</taxon>
        <taxon>Lachnospirales</taxon>
        <taxon>Lachnospiraceae</taxon>
        <taxon>Dorea</taxon>
    </lineage>
</organism>
<protein>
    <recommendedName>
        <fullName evidence="3">Clostridial hydrophobic W</fullName>
    </recommendedName>
</protein>
<dbReference type="AlphaFoldDB" id="A0A412MDP6"/>
<proteinExistence type="predicted"/>
<accession>A0A412MDP6</accession>
<sequence>MKVEGIGAYAETVEKNFTIMTTVSYRTQVQDYGWEKSYTENGSISGTVGKNKRLETIQIKVGGDTNLGIKYRTHVQDYGWLNWVKNGEISGMAGCGKRLEALQIIVVEKGAKINTSLGGIKSVICN</sequence>
<dbReference type="Pfam" id="PF07538">
    <property type="entry name" value="ChW"/>
    <property type="match status" value="2"/>
</dbReference>
<evidence type="ECO:0000313" key="2">
    <source>
        <dbReference type="Proteomes" id="UP000283630"/>
    </source>
</evidence>
<evidence type="ECO:0008006" key="3">
    <source>
        <dbReference type="Google" id="ProtNLM"/>
    </source>
</evidence>